<organism evidence="7 8">
    <name type="scientific">Leucobacter allii</name>
    <dbReference type="NCBI Taxonomy" id="2932247"/>
    <lineage>
        <taxon>Bacteria</taxon>
        <taxon>Bacillati</taxon>
        <taxon>Actinomycetota</taxon>
        <taxon>Actinomycetes</taxon>
        <taxon>Micrococcales</taxon>
        <taxon>Microbacteriaceae</taxon>
        <taxon>Leucobacter</taxon>
    </lineage>
</organism>
<dbReference type="PROSITE" id="PS50977">
    <property type="entry name" value="HTH_TETR_2"/>
    <property type="match status" value="1"/>
</dbReference>
<reference evidence="7 8" key="1">
    <citation type="submission" date="2022-04" db="EMBL/GenBank/DDBJ databases">
        <title>Leucobacter sp. isolated from rhizosphere of garlic.</title>
        <authorList>
            <person name="Won M."/>
            <person name="Lee C.-M."/>
            <person name="Woen H.-Y."/>
            <person name="Kwon S.-W."/>
        </authorList>
    </citation>
    <scope>NUCLEOTIDE SEQUENCE [LARGE SCALE GENOMIC DNA]</scope>
    <source>
        <strain evidence="7 8">H21R-40</strain>
    </source>
</reference>
<protein>
    <submittedName>
        <fullName evidence="7">TetR/AcrR family transcriptional regulator</fullName>
    </submittedName>
</protein>
<evidence type="ECO:0000256" key="3">
    <source>
        <dbReference type="ARBA" id="ARBA00023125"/>
    </source>
</evidence>
<accession>A0ABY4FIR9</accession>
<evidence type="ECO:0000259" key="6">
    <source>
        <dbReference type="PROSITE" id="PS50977"/>
    </source>
</evidence>
<evidence type="ECO:0000256" key="4">
    <source>
        <dbReference type="ARBA" id="ARBA00023163"/>
    </source>
</evidence>
<dbReference type="Pfam" id="PF02909">
    <property type="entry name" value="TetR_C_1"/>
    <property type="match status" value="1"/>
</dbReference>
<feature type="domain" description="HTH tetR-type" evidence="6">
    <location>
        <begin position="16"/>
        <end position="76"/>
    </location>
</feature>
<evidence type="ECO:0000256" key="5">
    <source>
        <dbReference type="PROSITE-ProRule" id="PRU00335"/>
    </source>
</evidence>
<proteinExistence type="predicted"/>
<dbReference type="EMBL" id="CP095045">
    <property type="protein sequence ID" value="UOQ56588.1"/>
    <property type="molecule type" value="Genomic_DNA"/>
</dbReference>
<evidence type="ECO:0000256" key="2">
    <source>
        <dbReference type="ARBA" id="ARBA00023015"/>
    </source>
</evidence>
<dbReference type="SUPFAM" id="SSF48498">
    <property type="entry name" value="Tetracyclin repressor-like, C-terminal domain"/>
    <property type="match status" value="1"/>
</dbReference>
<keyword evidence="4" id="KW-0804">Transcription</keyword>
<dbReference type="PRINTS" id="PR00400">
    <property type="entry name" value="TETREPRESSOR"/>
</dbReference>
<dbReference type="SUPFAM" id="SSF46689">
    <property type="entry name" value="Homeodomain-like"/>
    <property type="match status" value="1"/>
</dbReference>
<keyword evidence="3 5" id="KW-0238">DNA-binding</keyword>
<dbReference type="Pfam" id="PF00440">
    <property type="entry name" value="TetR_N"/>
    <property type="match status" value="1"/>
</dbReference>
<keyword evidence="2" id="KW-0805">Transcription regulation</keyword>
<dbReference type="PRINTS" id="PR00455">
    <property type="entry name" value="HTHTETR"/>
</dbReference>
<dbReference type="InterPro" id="IPR009057">
    <property type="entry name" value="Homeodomain-like_sf"/>
</dbReference>
<keyword evidence="1" id="KW-0678">Repressor</keyword>
<dbReference type="PANTHER" id="PTHR30055">
    <property type="entry name" value="HTH-TYPE TRANSCRIPTIONAL REGULATOR RUTR"/>
    <property type="match status" value="1"/>
</dbReference>
<dbReference type="PANTHER" id="PTHR30055:SF151">
    <property type="entry name" value="TRANSCRIPTIONAL REGULATORY PROTEIN"/>
    <property type="match status" value="1"/>
</dbReference>
<dbReference type="InterPro" id="IPR050109">
    <property type="entry name" value="HTH-type_TetR-like_transc_reg"/>
</dbReference>
<dbReference type="Proteomes" id="UP000831786">
    <property type="component" value="Chromosome"/>
</dbReference>
<dbReference type="InterPro" id="IPR003012">
    <property type="entry name" value="Tet_transcr_reg_TetR"/>
</dbReference>
<keyword evidence="8" id="KW-1185">Reference proteome</keyword>
<dbReference type="Gene3D" id="1.10.357.10">
    <property type="entry name" value="Tetracycline Repressor, domain 2"/>
    <property type="match status" value="1"/>
</dbReference>
<evidence type="ECO:0000313" key="8">
    <source>
        <dbReference type="Proteomes" id="UP000831786"/>
    </source>
</evidence>
<gene>
    <name evidence="7" type="ORF">MUN78_13020</name>
</gene>
<feature type="DNA-binding region" description="H-T-H motif" evidence="5">
    <location>
        <begin position="39"/>
        <end position="58"/>
    </location>
</feature>
<dbReference type="InterPro" id="IPR036271">
    <property type="entry name" value="Tet_transcr_reg_TetR-rel_C_sf"/>
</dbReference>
<dbReference type="RefSeq" id="WP_244726957.1">
    <property type="nucleotide sequence ID" value="NZ_CP095045.1"/>
</dbReference>
<evidence type="ECO:0000313" key="7">
    <source>
        <dbReference type="EMBL" id="UOQ56588.1"/>
    </source>
</evidence>
<sequence length="222" mass="23971">MAETKRRRVGRPSEQVLSRVLIVEAALALIDEHGAQGFGMRDIARSLGVRPSALYNHVENKDDIYRGIRELIGERITWDGLDDAPWDVALAAWAREYRAAFAAHPPTVALLAVMPISPTSSVSVAYDRVVHALGRGGWGRGEALNVLVALESFILGSALDAAAAPDMMDPGERDDVPEFSAAYREREELVRSTGASPADQAFETGLQLILDGLRAAAAARAR</sequence>
<name>A0ABY4FIR9_9MICO</name>
<dbReference type="InterPro" id="IPR004111">
    <property type="entry name" value="Repressor_TetR_C"/>
</dbReference>
<dbReference type="InterPro" id="IPR001647">
    <property type="entry name" value="HTH_TetR"/>
</dbReference>
<evidence type="ECO:0000256" key="1">
    <source>
        <dbReference type="ARBA" id="ARBA00022491"/>
    </source>
</evidence>